<keyword evidence="1" id="KW-0540">Nuclease</keyword>
<dbReference type="EMBL" id="DTLI01000139">
    <property type="protein sequence ID" value="HHS52337.1"/>
    <property type="molecule type" value="Genomic_DNA"/>
</dbReference>
<dbReference type="Pfam" id="PF11463">
    <property type="entry name" value="R-HINP1I"/>
    <property type="match status" value="1"/>
</dbReference>
<evidence type="ECO:0000313" key="1">
    <source>
        <dbReference type="EMBL" id="HHS52337.1"/>
    </source>
</evidence>
<dbReference type="InterPro" id="IPR021107">
    <property type="entry name" value="Restrct_endonuc_II_HinP1I"/>
</dbReference>
<comment type="caution">
    <text evidence="1">The sequence shown here is derived from an EMBL/GenBank/DDBJ whole genome shotgun (WGS) entry which is preliminary data.</text>
</comment>
<reference evidence="1" key="1">
    <citation type="journal article" date="2020" name="mSystems">
        <title>Genome- and Community-Level Interaction Insights into Carbon Utilization and Element Cycling Functions of Hydrothermarchaeota in Hydrothermal Sediment.</title>
        <authorList>
            <person name="Zhou Z."/>
            <person name="Liu Y."/>
            <person name="Xu W."/>
            <person name="Pan J."/>
            <person name="Luo Z.H."/>
            <person name="Li M."/>
        </authorList>
    </citation>
    <scope>NUCLEOTIDE SEQUENCE [LARGE SCALE GENOMIC DNA]</scope>
    <source>
        <strain evidence="1">SpSt-876</strain>
    </source>
</reference>
<name>A0A7C6EAV1_UNCW3</name>
<dbReference type="AlphaFoldDB" id="A0A7C6EAV1"/>
<sequence length="182" mass="20837">MIKVENLSLKKANSDADYNQVDKRWVDTYKGIWKFDDKVALGLKLFTGEIKPSSRPAIIMGKTLRDKRRMFLDELPEELRGKIIKFFKENKILVVSDILKGRGGLSANWMLVTRYNKNDDTTTWILKDINTAMNFFGSGDVKISPKGSLYIGRITMQRKGGTPDPTKLQFKIKPCELFELGK</sequence>
<proteinExistence type="predicted"/>
<dbReference type="GO" id="GO:0004519">
    <property type="term" value="F:endonuclease activity"/>
    <property type="evidence" value="ECO:0007669"/>
    <property type="project" value="UniProtKB-KW"/>
</dbReference>
<keyword evidence="1" id="KW-0378">Hydrolase</keyword>
<accession>A0A7C6EAV1</accession>
<dbReference type="Gene3D" id="3.40.1350.40">
    <property type="match status" value="1"/>
</dbReference>
<keyword evidence="1" id="KW-0255">Endonuclease</keyword>
<organism evidence="1">
    <name type="scientific">candidate division WOR-3 bacterium</name>
    <dbReference type="NCBI Taxonomy" id="2052148"/>
    <lineage>
        <taxon>Bacteria</taxon>
        <taxon>Bacteria division WOR-3</taxon>
    </lineage>
</organism>
<protein>
    <submittedName>
        <fullName evidence="1">Type II restriction endonuclease</fullName>
    </submittedName>
</protein>
<gene>
    <name evidence="1" type="ORF">ENW73_05665</name>
</gene>